<gene>
    <name evidence="2" type="ORF">AVEN_12291_1</name>
</gene>
<name>A0A4Y2E980_ARAVE</name>
<dbReference type="AlphaFoldDB" id="A0A4Y2E980"/>
<accession>A0A4Y2E980</accession>
<dbReference type="PANTHER" id="PTHR45786:SF74">
    <property type="entry name" value="ATP-DEPENDENT DNA HELICASE"/>
    <property type="match status" value="1"/>
</dbReference>
<feature type="domain" description="Helitron helicase-like" evidence="1">
    <location>
        <begin position="20"/>
        <end position="201"/>
    </location>
</feature>
<dbReference type="InterPro" id="IPR025476">
    <property type="entry name" value="Helitron_helicase-like"/>
</dbReference>
<proteinExistence type="predicted"/>
<dbReference type="PANTHER" id="PTHR45786">
    <property type="entry name" value="DNA BINDING PROTEIN-LIKE"/>
    <property type="match status" value="1"/>
</dbReference>
<evidence type="ECO:0000313" key="2">
    <source>
        <dbReference type="EMBL" id="GBM25347.1"/>
    </source>
</evidence>
<reference evidence="2 3" key="1">
    <citation type="journal article" date="2019" name="Sci. Rep.">
        <title>Orb-weaving spider Araneus ventricosus genome elucidates the spidroin gene catalogue.</title>
        <authorList>
            <person name="Kono N."/>
            <person name="Nakamura H."/>
            <person name="Ohtoshi R."/>
            <person name="Moran D.A.P."/>
            <person name="Shinohara A."/>
            <person name="Yoshida Y."/>
            <person name="Fujiwara M."/>
            <person name="Mori M."/>
            <person name="Tomita M."/>
            <person name="Arakawa K."/>
        </authorList>
    </citation>
    <scope>NUCLEOTIDE SEQUENCE [LARGE SCALE GENOMIC DNA]</scope>
</reference>
<dbReference type="EMBL" id="BGPR01000536">
    <property type="protein sequence ID" value="GBM25347.1"/>
    <property type="molecule type" value="Genomic_DNA"/>
</dbReference>
<dbReference type="Proteomes" id="UP000499080">
    <property type="component" value="Unassembled WGS sequence"/>
</dbReference>
<keyword evidence="3" id="KW-1185">Reference proteome</keyword>
<dbReference type="Pfam" id="PF14214">
    <property type="entry name" value="Helitron_like_N"/>
    <property type="match status" value="1"/>
</dbReference>
<dbReference type="OrthoDB" id="6471035at2759"/>
<protein>
    <recommendedName>
        <fullName evidence="1">Helitron helicase-like domain-containing protein</fullName>
    </recommendedName>
</protein>
<comment type="caution">
    <text evidence="2">The sequence shown here is derived from an EMBL/GenBank/DDBJ whole genome shotgun (WGS) entry which is preliminary data.</text>
</comment>
<evidence type="ECO:0000259" key="1">
    <source>
        <dbReference type="Pfam" id="PF14214"/>
    </source>
</evidence>
<evidence type="ECO:0000313" key="3">
    <source>
        <dbReference type="Proteomes" id="UP000499080"/>
    </source>
</evidence>
<organism evidence="2 3">
    <name type="scientific">Araneus ventricosus</name>
    <name type="common">Orbweaver spider</name>
    <name type="synonym">Epeira ventricosa</name>
    <dbReference type="NCBI Taxonomy" id="182803"/>
    <lineage>
        <taxon>Eukaryota</taxon>
        <taxon>Metazoa</taxon>
        <taxon>Ecdysozoa</taxon>
        <taxon>Arthropoda</taxon>
        <taxon>Chelicerata</taxon>
        <taxon>Arachnida</taxon>
        <taxon>Araneae</taxon>
        <taxon>Araneomorphae</taxon>
        <taxon>Entelegynae</taxon>
        <taxon>Araneoidea</taxon>
        <taxon>Araneidae</taxon>
        <taxon>Araneus</taxon>
    </lineage>
</organism>
<sequence length="521" mass="60660">MKHFEEGRSSKYTRVTRLQFYAYRLAMRSDFSILHHSGKLFQQYIVDAYVKTEGSHLNYLRNNQKNLRIEHYKGLLDALNSRALNQGVRTGKFIILPSTLQGSPRHMHQNYQDAMAMVRKFGQPDLFVTFTCNPTWVDILNVLEGPQHPEERADIVVRVFKMKLTELLDDTIKRILFGRVISYIYVIEFQKRGLPHAHILLTLDTYSKICTKDDIDKYVSAELPDPIADPTLFQTITRCMIHGPWGTLNPNSPCMREDQQAIVYQDGQEEEAVARAATRQTTLTAWFELNKNHQNSHNYLYTDIPHYYYTFNKSVIKWQKWQRGGEQVIGRMPVVNIQDSERYYLRLLLLRKLGAVSFQDLKTDDGIVCDTFQQACKMQVLLEGNQHWYNTLNEAIQTRAPFQLRLLFAMICGFGEVNDIPELWFRYKDGLSEDFVRQYSEDSGPQYALAEIEEFLKHYNLNLKKLKLPTVHLPDALSNLPSFDILVGQQKGQINAQKLNEEHKLVFDILKAIYDNKEDAS</sequence>